<dbReference type="EMBL" id="OZ021735">
    <property type="protein sequence ID" value="CAK9308765.1"/>
    <property type="molecule type" value="Genomic_DNA"/>
</dbReference>
<keyword evidence="1" id="KW-0472">Membrane</keyword>
<accession>A0ABP0XPX8</accession>
<name>A0ABP0XPX8_9ROSI</name>
<evidence type="ECO:0000313" key="3">
    <source>
        <dbReference type="Proteomes" id="UP001642487"/>
    </source>
</evidence>
<organism evidence="2 3">
    <name type="scientific">Citrullus colocynthis</name>
    <name type="common">colocynth</name>
    <dbReference type="NCBI Taxonomy" id="252529"/>
    <lineage>
        <taxon>Eukaryota</taxon>
        <taxon>Viridiplantae</taxon>
        <taxon>Streptophyta</taxon>
        <taxon>Embryophyta</taxon>
        <taxon>Tracheophyta</taxon>
        <taxon>Spermatophyta</taxon>
        <taxon>Magnoliopsida</taxon>
        <taxon>eudicotyledons</taxon>
        <taxon>Gunneridae</taxon>
        <taxon>Pentapetalae</taxon>
        <taxon>rosids</taxon>
        <taxon>fabids</taxon>
        <taxon>Cucurbitales</taxon>
        <taxon>Cucurbitaceae</taxon>
        <taxon>Benincaseae</taxon>
        <taxon>Citrullus</taxon>
    </lineage>
</organism>
<sequence length="75" mass="8630">MSDTLLLRFSSLNQGVSFPSDNYIFLTVKKKAKFFDLISKRFPLVSFFLVDCLYLNFFFATLSEAISLTNFAARI</sequence>
<gene>
    <name evidence="2" type="ORF">CITCOLO1_LOCUS281</name>
</gene>
<evidence type="ECO:0000256" key="1">
    <source>
        <dbReference type="SAM" id="Phobius"/>
    </source>
</evidence>
<keyword evidence="3" id="KW-1185">Reference proteome</keyword>
<dbReference type="Proteomes" id="UP001642487">
    <property type="component" value="Chromosome 1"/>
</dbReference>
<keyword evidence="1" id="KW-0812">Transmembrane</keyword>
<reference evidence="2 3" key="1">
    <citation type="submission" date="2024-03" db="EMBL/GenBank/DDBJ databases">
        <authorList>
            <person name="Gkanogiannis A."/>
            <person name="Becerra Lopez-Lavalle L."/>
        </authorList>
    </citation>
    <scope>NUCLEOTIDE SEQUENCE [LARGE SCALE GENOMIC DNA]</scope>
</reference>
<feature type="transmembrane region" description="Helical" evidence="1">
    <location>
        <begin position="42"/>
        <end position="62"/>
    </location>
</feature>
<keyword evidence="1" id="KW-1133">Transmembrane helix</keyword>
<evidence type="ECO:0000313" key="2">
    <source>
        <dbReference type="EMBL" id="CAK9308765.1"/>
    </source>
</evidence>
<proteinExistence type="predicted"/>
<protein>
    <submittedName>
        <fullName evidence="2">Uncharacterized protein</fullName>
    </submittedName>
</protein>